<keyword evidence="5" id="KW-0539">Nucleus</keyword>
<feature type="compositionally biased region" description="Polar residues" evidence="7">
    <location>
        <begin position="17"/>
        <end position="29"/>
    </location>
</feature>
<dbReference type="InterPro" id="IPR000594">
    <property type="entry name" value="ThiF_NAD_FAD-bd"/>
</dbReference>
<keyword evidence="4" id="KW-0833">Ubl conjugation pathway</keyword>
<dbReference type="OrthoDB" id="1708823at2759"/>
<feature type="domain" description="THIF-type NAD/FAD binding fold" evidence="8">
    <location>
        <begin position="55"/>
        <end position="382"/>
    </location>
</feature>
<protein>
    <recommendedName>
        <fullName evidence="6">Ubiquitin-like 1-activating enzyme E1A</fullName>
    </recommendedName>
</protein>
<dbReference type="GeneID" id="71986586"/>
<evidence type="ECO:0000256" key="3">
    <source>
        <dbReference type="ARBA" id="ARBA00005673"/>
    </source>
</evidence>
<dbReference type="AlphaFoldDB" id="A0A9Q8PA99"/>
<evidence type="ECO:0000256" key="6">
    <source>
        <dbReference type="ARBA" id="ARBA00044354"/>
    </source>
</evidence>
<evidence type="ECO:0000256" key="4">
    <source>
        <dbReference type="ARBA" id="ARBA00022786"/>
    </source>
</evidence>
<dbReference type="SUPFAM" id="SSF69572">
    <property type="entry name" value="Activating enzymes of the ubiquitin-like proteins"/>
    <property type="match status" value="1"/>
</dbReference>
<gene>
    <name evidence="9" type="ORF">CLAFUR5_06708</name>
</gene>
<feature type="compositionally biased region" description="Low complexity" evidence="7">
    <location>
        <begin position="487"/>
        <end position="512"/>
    </location>
</feature>
<evidence type="ECO:0000313" key="10">
    <source>
        <dbReference type="Proteomes" id="UP000756132"/>
    </source>
</evidence>
<reference evidence="9" key="1">
    <citation type="submission" date="2021-12" db="EMBL/GenBank/DDBJ databases">
        <authorList>
            <person name="Zaccaron A."/>
            <person name="Stergiopoulos I."/>
        </authorList>
    </citation>
    <scope>NUCLEOTIDE SEQUENCE</scope>
    <source>
        <strain evidence="9">Race5_Kim</strain>
    </source>
</reference>
<evidence type="ECO:0000313" key="9">
    <source>
        <dbReference type="EMBL" id="UJO18783.1"/>
    </source>
</evidence>
<dbReference type="InterPro" id="IPR000011">
    <property type="entry name" value="UBQ/SUMO-activ_enz_E1-like"/>
</dbReference>
<comment type="subcellular location">
    <subcellularLocation>
        <location evidence="1">Nucleus</location>
    </subcellularLocation>
</comment>
<dbReference type="Gene3D" id="3.40.50.720">
    <property type="entry name" value="NAD(P)-binding Rossmann-like Domain"/>
    <property type="match status" value="1"/>
</dbReference>
<evidence type="ECO:0000256" key="2">
    <source>
        <dbReference type="ARBA" id="ARBA00004718"/>
    </source>
</evidence>
<comment type="similarity">
    <text evidence="3">Belongs to the ubiquitin-activating E1 family.</text>
</comment>
<feature type="region of interest" description="Disordered" evidence="7">
    <location>
        <begin position="1"/>
        <end position="36"/>
    </location>
</feature>
<evidence type="ECO:0000259" key="8">
    <source>
        <dbReference type="Pfam" id="PF00899"/>
    </source>
</evidence>
<sequence>MSSESAIQFPREVDGLNGTTGQPVAQQPEVNGNGNGVVQTTTTAAALSADEMAQYDRQIRLWGQKAQERIRSANILLVSLRALGTEIAKNLTLAGISSLTIVDEELVTEEDLGAQFFLREEDIGQKRAAAAAPRVQELNPRVTVKAETGGIQSGLLQDATYISQFTCIIACDHDLMTLSSINTAANMASVPFYAAGTHGFYGYIFADLIAHEFMIEREKSNIHTAITAESITRSVKAVTTRRENNGKNIEVVEKQEIYCPLLLANSSPLPEDVRKNRRKLKAVPALLPCLRALFEFQRDHGRLPVLQQQDLATFAAMAKSKSDELQLPAETLSSEFLKSFLQNIGAEITPTAAFVGGRLSEDVINVIGKREQPIQNFALFDGDALDGRIYCLYTPLMPMPPMDMNGMGLMDGFAMDGNGLGMGLDANGMAMGVGMGMGMDMTMNGDMTGLNGFPPLPDLTAPMQHAGDVGMMGAQVGANGSNGSAVPAAGDVDNNGADAAAVSAAPAPGHADQQTSQGAPSQ</sequence>
<dbReference type="PANTHER" id="PTHR10953:SF162">
    <property type="entry name" value="SUMO-ACTIVATING ENZYME SUBUNIT 1"/>
    <property type="match status" value="1"/>
</dbReference>
<dbReference type="GO" id="GO:0019948">
    <property type="term" value="F:SUMO activating enzyme activity"/>
    <property type="evidence" value="ECO:0007669"/>
    <property type="project" value="TreeGrafter"/>
</dbReference>
<dbReference type="GO" id="GO:0005737">
    <property type="term" value="C:cytoplasm"/>
    <property type="evidence" value="ECO:0007669"/>
    <property type="project" value="TreeGrafter"/>
</dbReference>
<evidence type="ECO:0000256" key="5">
    <source>
        <dbReference type="ARBA" id="ARBA00023242"/>
    </source>
</evidence>
<dbReference type="GO" id="GO:0031510">
    <property type="term" value="C:SUMO activating enzyme complex"/>
    <property type="evidence" value="ECO:0007669"/>
    <property type="project" value="TreeGrafter"/>
</dbReference>
<dbReference type="KEGG" id="ffu:CLAFUR5_06708"/>
<dbReference type="Pfam" id="PF00899">
    <property type="entry name" value="ThiF"/>
    <property type="match status" value="1"/>
</dbReference>
<organism evidence="9 10">
    <name type="scientific">Passalora fulva</name>
    <name type="common">Tomato leaf mold</name>
    <name type="synonym">Cladosporium fulvum</name>
    <dbReference type="NCBI Taxonomy" id="5499"/>
    <lineage>
        <taxon>Eukaryota</taxon>
        <taxon>Fungi</taxon>
        <taxon>Dikarya</taxon>
        <taxon>Ascomycota</taxon>
        <taxon>Pezizomycotina</taxon>
        <taxon>Dothideomycetes</taxon>
        <taxon>Dothideomycetidae</taxon>
        <taxon>Mycosphaerellales</taxon>
        <taxon>Mycosphaerellaceae</taxon>
        <taxon>Fulvia</taxon>
    </lineage>
</organism>
<dbReference type="Proteomes" id="UP000756132">
    <property type="component" value="Chromosome 6"/>
</dbReference>
<dbReference type="OMA" id="EFFGQFD"/>
<feature type="region of interest" description="Disordered" evidence="7">
    <location>
        <begin position="481"/>
        <end position="522"/>
    </location>
</feature>
<name>A0A9Q8PA99_PASFU</name>
<proteinExistence type="inferred from homology"/>
<keyword evidence="10" id="KW-1185">Reference proteome</keyword>
<dbReference type="EMBL" id="CP090168">
    <property type="protein sequence ID" value="UJO18783.1"/>
    <property type="molecule type" value="Genomic_DNA"/>
</dbReference>
<reference evidence="9" key="2">
    <citation type="journal article" date="2022" name="Microb. Genom.">
        <title>A chromosome-scale genome assembly of the tomato pathogen Cladosporium fulvum reveals a compartmentalized genome architecture and the presence of a dispensable chromosome.</title>
        <authorList>
            <person name="Zaccaron A.Z."/>
            <person name="Chen L.H."/>
            <person name="Samaras A."/>
            <person name="Stergiopoulos I."/>
        </authorList>
    </citation>
    <scope>NUCLEOTIDE SEQUENCE</scope>
    <source>
        <strain evidence="9">Race5_Kim</strain>
    </source>
</reference>
<evidence type="ECO:0000256" key="7">
    <source>
        <dbReference type="SAM" id="MobiDB-lite"/>
    </source>
</evidence>
<dbReference type="PRINTS" id="PR01849">
    <property type="entry name" value="UBIQUITINACT"/>
</dbReference>
<dbReference type="PANTHER" id="PTHR10953">
    <property type="entry name" value="UBIQUITIN-ACTIVATING ENZYME E1"/>
    <property type="match status" value="1"/>
</dbReference>
<dbReference type="InterPro" id="IPR045886">
    <property type="entry name" value="ThiF/MoeB/HesA"/>
</dbReference>
<dbReference type="InterPro" id="IPR035985">
    <property type="entry name" value="Ubiquitin-activating_enz"/>
</dbReference>
<comment type="pathway">
    <text evidence="2">Protein modification; protein sumoylation.</text>
</comment>
<feature type="compositionally biased region" description="Polar residues" evidence="7">
    <location>
        <begin position="513"/>
        <end position="522"/>
    </location>
</feature>
<dbReference type="RefSeq" id="XP_047763149.1">
    <property type="nucleotide sequence ID" value="XM_047905856.1"/>
</dbReference>
<dbReference type="GO" id="GO:0016925">
    <property type="term" value="P:protein sumoylation"/>
    <property type="evidence" value="ECO:0007669"/>
    <property type="project" value="TreeGrafter"/>
</dbReference>
<evidence type="ECO:0000256" key="1">
    <source>
        <dbReference type="ARBA" id="ARBA00004123"/>
    </source>
</evidence>
<accession>A0A9Q8PA99</accession>